<dbReference type="PANTHER" id="PTHR11085">
    <property type="entry name" value="NAD-DEPENDENT PROTEIN DEACYLASE SIRTUIN-5, MITOCHONDRIAL-RELATED"/>
    <property type="match status" value="1"/>
</dbReference>
<evidence type="ECO:0000256" key="4">
    <source>
        <dbReference type="ARBA" id="ARBA00022723"/>
    </source>
</evidence>
<dbReference type="CDD" id="cd01408">
    <property type="entry name" value="SIRT1"/>
    <property type="match status" value="1"/>
</dbReference>
<accession>A0A067NPZ4</accession>
<dbReference type="PANTHER" id="PTHR11085:SF6">
    <property type="entry name" value="NAD-DEPENDENT PROTEIN DEACETYLASE SIRTUIN-2"/>
    <property type="match status" value="1"/>
</dbReference>
<dbReference type="InterPro" id="IPR029035">
    <property type="entry name" value="DHS-like_NAD/FAD-binding_dom"/>
</dbReference>
<comment type="similarity">
    <text evidence="2 8">Belongs to the sirtuin family. Class I subfamily.</text>
</comment>
<feature type="binding site" evidence="10">
    <location>
        <begin position="52"/>
        <end position="54"/>
    </location>
    <ligand>
        <name>NAD(+)</name>
        <dbReference type="ChEBI" id="CHEBI:57540"/>
    </ligand>
</feature>
<dbReference type="InterPro" id="IPR026591">
    <property type="entry name" value="Sirtuin_cat_small_dom_sf"/>
</dbReference>
<dbReference type="GO" id="GO:0005739">
    <property type="term" value="C:mitochondrion"/>
    <property type="evidence" value="ECO:0007669"/>
    <property type="project" value="UniProtKB-SubCell"/>
</dbReference>
<keyword evidence="5 8" id="KW-0862">Zinc</keyword>
<reference evidence="16" key="1">
    <citation type="journal article" date="2014" name="Proc. Natl. Acad. Sci. U.S.A.">
        <title>Extensive sampling of basidiomycete genomes demonstrates inadequacy of the white-rot/brown-rot paradigm for wood decay fungi.</title>
        <authorList>
            <person name="Riley R."/>
            <person name="Salamov A.A."/>
            <person name="Brown D.W."/>
            <person name="Nagy L.G."/>
            <person name="Floudas D."/>
            <person name="Held B.W."/>
            <person name="Levasseur A."/>
            <person name="Lombard V."/>
            <person name="Morin E."/>
            <person name="Otillar R."/>
            <person name="Lindquist E.A."/>
            <person name="Sun H."/>
            <person name="LaButti K.M."/>
            <person name="Schmutz J."/>
            <person name="Jabbour D."/>
            <person name="Luo H."/>
            <person name="Baker S.E."/>
            <person name="Pisabarro A.G."/>
            <person name="Walton J.D."/>
            <person name="Blanchette R.A."/>
            <person name="Henrissat B."/>
            <person name="Martin F."/>
            <person name="Cullen D."/>
            <person name="Hibbett D.S."/>
            <person name="Grigoriev I.V."/>
        </authorList>
    </citation>
    <scope>NUCLEOTIDE SEQUENCE [LARGE SCALE GENOMIC DNA]</scope>
    <source>
        <strain evidence="16">PC15</strain>
    </source>
</reference>
<dbReference type="Gene3D" id="3.30.1600.10">
    <property type="entry name" value="SIR2/SIRT2 'Small Domain"/>
    <property type="match status" value="1"/>
</dbReference>
<evidence type="ECO:0000313" key="16">
    <source>
        <dbReference type="Proteomes" id="UP000027073"/>
    </source>
</evidence>
<dbReference type="STRING" id="1137138.A0A067NPZ4"/>
<dbReference type="InterPro" id="IPR026590">
    <property type="entry name" value="Ssirtuin_cat_dom"/>
</dbReference>
<feature type="region of interest" description="Disordered" evidence="13">
    <location>
        <begin position="319"/>
        <end position="382"/>
    </location>
</feature>
<dbReference type="EMBL" id="KL198010">
    <property type="protein sequence ID" value="KDQ25691.1"/>
    <property type="molecule type" value="Genomic_DNA"/>
</dbReference>
<dbReference type="SUPFAM" id="SSF52467">
    <property type="entry name" value="DHS-like NAD/FAD-binding domain"/>
    <property type="match status" value="1"/>
</dbReference>
<feature type="binding site" evidence="11 12">
    <location>
        <position position="155"/>
    </location>
    <ligand>
        <name>Zn(2+)</name>
        <dbReference type="ChEBI" id="CHEBI:29105"/>
    </ligand>
</feature>
<evidence type="ECO:0000256" key="2">
    <source>
        <dbReference type="ARBA" id="ARBA00006924"/>
    </source>
</evidence>
<feature type="domain" description="Deacetylase sirtuin-type" evidence="14">
    <location>
        <begin position="14"/>
        <end position="274"/>
    </location>
</feature>
<feature type="binding site" evidence="10">
    <location>
        <begin position="216"/>
        <end position="217"/>
    </location>
    <ligand>
        <name>NAD(+)</name>
        <dbReference type="ChEBI" id="CHEBI:57540"/>
    </ligand>
</feature>
<feature type="binding site" evidence="10">
    <location>
        <begin position="124"/>
        <end position="127"/>
    </location>
    <ligand>
        <name>NAD(+)</name>
        <dbReference type="ChEBI" id="CHEBI:57540"/>
    </ligand>
</feature>
<evidence type="ECO:0000256" key="12">
    <source>
        <dbReference type="PROSITE-ProRule" id="PRU00236"/>
    </source>
</evidence>
<proteinExistence type="inferred from homology"/>
<organism evidence="15 16">
    <name type="scientific">Pleurotus ostreatus (strain PC15)</name>
    <name type="common">Oyster mushroom</name>
    <dbReference type="NCBI Taxonomy" id="1137138"/>
    <lineage>
        <taxon>Eukaryota</taxon>
        <taxon>Fungi</taxon>
        <taxon>Dikarya</taxon>
        <taxon>Basidiomycota</taxon>
        <taxon>Agaricomycotina</taxon>
        <taxon>Agaricomycetes</taxon>
        <taxon>Agaricomycetidae</taxon>
        <taxon>Agaricales</taxon>
        <taxon>Pleurotineae</taxon>
        <taxon>Pleurotaceae</taxon>
        <taxon>Pleurotus</taxon>
    </lineage>
</organism>
<feature type="binding site" evidence="10">
    <location>
        <position position="260"/>
    </location>
    <ligand>
        <name>NAD(+)</name>
        <dbReference type="ChEBI" id="CHEBI:57540"/>
    </ligand>
</feature>
<dbReference type="GO" id="GO:0070403">
    <property type="term" value="F:NAD+ binding"/>
    <property type="evidence" value="ECO:0007669"/>
    <property type="project" value="UniProtKB-UniRule"/>
</dbReference>
<feature type="binding site" evidence="10">
    <location>
        <begin position="42"/>
        <end position="46"/>
    </location>
    <ligand>
        <name>NAD(+)</name>
        <dbReference type="ChEBI" id="CHEBI:57540"/>
    </ligand>
</feature>
<dbReference type="InParanoid" id="A0A067NPZ4"/>
<dbReference type="Proteomes" id="UP000027073">
    <property type="component" value="Unassembled WGS sequence"/>
</dbReference>
<feature type="binding site" evidence="10">
    <location>
        <begin position="240"/>
        <end position="242"/>
    </location>
    <ligand>
        <name>NAD(+)</name>
        <dbReference type="ChEBI" id="CHEBI:57540"/>
    </ligand>
</feature>
<evidence type="ECO:0000259" key="14">
    <source>
        <dbReference type="PROSITE" id="PS50305"/>
    </source>
</evidence>
<evidence type="ECO:0000256" key="6">
    <source>
        <dbReference type="ARBA" id="ARBA00023027"/>
    </source>
</evidence>
<name>A0A067NPZ4_PLEO1</name>
<dbReference type="HOGENOM" id="CLU_023643_0_0_1"/>
<dbReference type="InterPro" id="IPR003000">
    <property type="entry name" value="Sirtuin"/>
</dbReference>
<dbReference type="Pfam" id="PF02146">
    <property type="entry name" value="SIR2"/>
    <property type="match status" value="1"/>
</dbReference>
<evidence type="ECO:0000256" key="9">
    <source>
        <dbReference type="PIRSR" id="PIRSR037938-1"/>
    </source>
</evidence>
<evidence type="ECO:0000256" key="7">
    <source>
        <dbReference type="ARBA" id="ARBA00023128"/>
    </source>
</evidence>
<evidence type="ECO:0000313" key="15">
    <source>
        <dbReference type="EMBL" id="KDQ25691.1"/>
    </source>
</evidence>
<feature type="active site" description="Proton acceptor" evidence="9 12">
    <location>
        <position position="144"/>
    </location>
</feature>
<dbReference type="PIRSF" id="PIRSF037938">
    <property type="entry name" value="SIR2_euk"/>
    <property type="match status" value="1"/>
</dbReference>
<dbReference type="Gene3D" id="3.40.50.1220">
    <property type="entry name" value="TPP-binding domain"/>
    <property type="match status" value="1"/>
</dbReference>
<dbReference type="InterPro" id="IPR050134">
    <property type="entry name" value="NAD-dep_sirtuin_deacylases"/>
</dbReference>
<feature type="binding site" evidence="11 12">
    <location>
        <position position="176"/>
    </location>
    <ligand>
        <name>Zn(2+)</name>
        <dbReference type="ChEBI" id="CHEBI:29105"/>
    </ligand>
</feature>
<evidence type="ECO:0000256" key="3">
    <source>
        <dbReference type="ARBA" id="ARBA00022679"/>
    </source>
</evidence>
<comment type="subcellular location">
    <subcellularLocation>
        <location evidence="1">Mitochondrion</location>
    </subcellularLocation>
</comment>
<feature type="binding site" evidence="11 12">
    <location>
        <position position="179"/>
    </location>
    <ligand>
        <name>Zn(2+)</name>
        <dbReference type="ChEBI" id="CHEBI:29105"/>
    </ligand>
</feature>
<evidence type="ECO:0000256" key="8">
    <source>
        <dbReference type="PIRNR" id="PIRNR037938"/>
    </source>
</evidence>
<dbReference type="GO" id="GO:0017136">
    <property type="term" value="F:histone deacetylase activity, NAD-dependent"/>
    <property type="evidence" value="ECO:0007669"/>
    <property type="project" value="InterPro"/>
</dbReference>
<sequence>MFKFKRGRKERTSKVLDGLDAPALARYITSGKCKNITLMLGAGVSTSAGIPDFRSPETGLYANLARLNLPYPEAVFEINFFRRNPTPFYTLAQELYPGKFRPTITHSFIKLLANKSLLHTCFTQNIDTLERRAGIPAQKIIEAHGSFAKQRCIRCKIEFDDDSMKEHVLLGKVPKCETCGGYVKPDIVFFGEDLPPEFINAIPRLADSDLLIVLGTSLTVRPFASLAGMVEKDCPRVLINLERVGDFGSRSNDVILLGKCDEVVRDLAKALGWEEELERAWEETAQSVQSDPAKVLKSGQEQVDVDRLANEIGKTLNIDETVVDESKPQDSDEKDKQAGRKNSEEGVALELPANPPTNETTDTSKATDSIANTVASSTVLTS</sequence>
<evidence type="ECO:0000256" key="5">
    <source>
        <dbReference type="ARBA" id="ARBA00022833"/>
    </source>
</evidence>
<dbReference type="AlphaFoldDB" id="A0A067NPZ4"/>
<protein>
    <recommendedName>
        <fullName evidence="8">NAD-dependent protein deacetylase</fullName>
        <ecNumber evidence="8">2.3.1.286</ecNumber>
    </recommendedName>
</protein>
<evidence type="ECO:0000256" key="13">
    <source>
        <dbReference type="SAM" id="MobiDB-lite"/>
    </source>
</evidence>
<comment type="catalytic activity">
    <reaction evidence="8">
        <text>N(6)-acetyl-L-lysyl-[protein] + NAD(+) + H2O = 2''-O-acetyl-ADP-D-ribose + nicotinamide + L-lysyl-[protein]</text>
        <dbReference type="Rhea" id="RHEA:43636"/>
        <dbReference type="Rhea" id="RHEA-COMP:9752"/>
        <dbReference type="Rhea" id="RHEA-COMP:10731"/>
        <dbReference type="ChEBI" id="CHEBI:15377"/>
        <dbReference type="ChEBI" id="CHEBI:17154"/>
        <dbReference type="ChEBI" id="CHEBI:29969"/>
        <dbReference type="ChEBI" id="CHEBI:57540"/>
        <dbReference type="ChEBI" id="CHEBI:61930"/>
        <dbReference type="ChEBI" id="CHEBI:83767"/>
        <dbReference type="EC" id="2.3.1.286"/>
    </reaction>
</comment>
<feature type="compositionally biased region" description="Basic and acidic residues" evidence="13">
    <location>
        <begin position="324"/>
        <end position="344"/>
    </location>
</feature>
<dbReference type="EC" id="2.3.1.286" evidence="8"/>
<gene>
    <name evidence="15" type="ORF">PLEOSDRAFT_174273</name>
</gene>
<feature type="compositionally biased region" description="Polar residues" evidence="13">
    <location>
        <begin position="356"/>
        <end position="382"/>
    </location>
</feature>
<evidence type="ECO:0000256" key="11">
    <source>
        <dbReference type="PIRSR" id="PIRSR037938-3"/>
    </source>
</evidence>
<dbReference type="FunCoup" id="A0A067NPZ4">
    <property type="interactions" value="238"/>
</dbReference>
<dbReference type="InterPro" id="IPR017328">
    <property type="entry name" value="Sirtuin_class_I"/>
</dbReference>
<evidence type="ECO:0000256" key="10">
    <source>
        <dbReference type="PIRSR" id="PIRSR037938-2"/>
    </source>
</evidence>
<comment type="cofactor">
    <cofactor evidence="11">
        <name>Zn(2+)</name>
        <dbReference type="ChEBI" id="CHEBI:29105"/>
    </cofactor>
    <text evidence="11">Binds 1 zinc ion per subunit.</text>
</comment>
<evidence type="ECO:0000256" key="1">
    <source>
        <dbReference type="ARBA" id="ARBA00004173"/>
    </source>
</evidence>
<keyword evidence="6 8" id="KW-0520">NAD</keyword>
<dbReference type="VEuPathDB" id="FungiDB:PLEOSDRAFT_174273"/>
<dbReference type="GO" id="GO:0005634">
    <property type="term" value="C:nucleus"/>
    <property type="evidence" value="ECO:0007669"/>
    <property type="project" value="TreeGrafter"/>
</dbReference>
<dbReference type="GO" id="GO:0008270">
    <property type="term" value="F:zinc ion binding"/>
    <property type="evidence" value="ECO:0007669"/>
    <property type="project" value="UniProtKB-UniRule"/>
</dbReference>
<keyword evidence="4 8" id="KW-0479">Metal-binding</keyword>
<dbReference type="PROSITE" id="PS50305">
    <property type="entry name" value="SIRTUIN"/>
    <property type="match status" value="1"/>
</dbReference>
<dbReference type="OrthoDB" id="420264at2759"/>
<keyword evidence="7" id="KW-0496">Mitochondrion</keyword>
<feature type="binding site" evidence="11 12">
    <location>
        <position position="152"/>
    </location>
    <ligand>
        <name>Zn(2+)</name>
        <dbReference type="ChEBI" id="CHEBI:29105"/>
    </ligand>
</feature>
<keyword evidence="3 8" id="KW-0808">Transferase</keyword>